<gene>
    <name evidence="2" type="ORF">SPI_03900</name>
</gene>
<feature type="region of interest" description="Disordered" evidence="1">
    <location>
        <begin position="396"/>
        <end position="501"/>
    </location>
</feature>
<feature type="region of interest" description="Disordered" evidence="1">
    <location>
        <begin position="763"/>
        <end position="828"/>
    </location>
</feature>
<evidence type="ECO:0000313" key="2">
    <source>
        <dbReference type="EMBL" id="OAA63737.1"/>
    </source>
</evidence>
<name>A0A167WFS8_9HYPO</name>
<feature type="compositionally biased region" description="Basic and acidic residues" evidence="1">
    <location>
        <begin position="301"/>
        <end position="326"/>
    </location>
</feature>
<feature type="compositionally biased region" description="Low complexity" evidence="1">
    <location>
        <begin position="1174"/>
        <end position="1185"/>
    </location>
</feature>
<feature type="compositionally biased region" description="Low complexity" evidence="1">
    <location>
        <begin position="680"/>
        <end position="690"/>
    </location>
</feature>
<feature type="region of interest" description="Disordered" evidence="1">
    <location>
        <begin position="1129"/>
        <end position="1227"/>
    </location>
</feature>
<accession>A0A167WFS8</accession>
<feature type="compositionally biased region" description="Basic and acidic residues" evidence="1">
    <location>
        <begin position="230"/>
        <end position="240"/>
    </location>
</feature>
<dbReference type="STRING" id="1081102.A0A167WFS8"/>
<evidence type="ECO:0000256" key="1">
    <source>
        <dbReference type="SAM" id="MobiDB-lite"/>
    </source>
</evidence>
<evidence type="ECO:0000313" key="3">
    <source>
        <dbReference type="Proteomes" id="UP000076874"/>
    </source>
</evidence>
<feature type="compositionally biased region" description="Basic residues" evidence="1">
    <location>
        <begin position="150"/>
        <end position="166"/>
    </location>
</feature>
<feature type="region of interest" description="Disordered" evidence="1">
    <location>
        <begin position="1077"/>
        <end position="1097"/>
    </location>
</feature>
<feature type="compositionally biased region" description="Polar residues" evidence="1">
    <location>
        <begin position="801"/>
        <end position="816"/>
    </location>
</feature>
<dbReference type="Proteomes" id="UP000076874">
    <property type="component" value="Unassembled WGS sequence"/>
</dbReference>
<feature type="region of interest" description="Disordered" evidence="1">
    <location>
        <begin position="114"/>
        <end position="166"/>
    </location>
</feature>
<protein>
    <submittedName>
        <fullName evidence="2">Uncharacterized protein</fullName>
    </submittedName>
</protein>
<feature type="compositionally biased region" description="Pro residues" evidence="1">
    <location>
        <begin position="691"/>
        <end position="702"/>
    </location>
</feature>
<feature type="region of interest" description="Disordered" evidence="1">
    <location>
        <begin position="625"/>
        <end position="706"/>
    </location>
</feature>
<keyword evidence="3" id="KW-1185">Reference proteome</keyword>
<feature type="region of interest" description="Disordered" evidence="1">
    <location>
        <begin position="293"/>
        <end position="356"/>
    </location>
</feature>
<feature type="region of interest" description="Disordered" evidence="1">
    <location>
        <begin position="219"/>
        <end position="249"/>
    </location>
</feature>
<sequence>MPSRNSFDIRRLFASSRRRSVADNEVDGGVHVASTNRHTLVHGSSRSRSSTIFGSAADEPDADEVDRIKAVVAAAAAATVARHRPHETGVDSDGKHLDRIRGEAEDALVRKAKREKETNAVRKTQATSKAMAMLPSSPSADEKETTQNHRAQRQQRHHHPLQMQRKHMSSQKNLFRPAQSPPAPLCLCTKGVQHDHHHQHQKRQQVAGNRHGCLCSSNSTAASPLSLSSQRDRVTAHKESGQQSPCARTLGPLPFTTAYPLSDASSSSSIPAISVHLPLPSLLSQLNESFGLSTDEQDIPTPEKEQFCKPLDRKKDSGVDLGHDGPDLLFDDSQGKNQHHHHDTHHANGEAGNRGSSLYLSEGPSLDLLEALSIQPEEATRLREKYRRYCGHQHQQDDRCATGGMTAPHQLGLLGERDGPDDDAAANSLGDGSITPTFTHPRRAPSPTGSSRRIMPDTHNGEAAITSAKPSSFLPVTTSDTTESNAPETHTRFSPLPLTSPALVRNPSVVAASRFRVQRKRSKKARRRDWTTFAKTKKNYHNKNNTSTMHSTKTPTKGHATGRQTAANQGSSNGGTRWTLPDNVTALFHGRGRLFSRMEVNETLPFEKLQAIRASRALAEQLRHEYAPTSDVESEAETAPEWPTKSELLSQRQQQTPSQQAQNPQSVPEPDLKQGLGHDQQSQLPPIRQRSPPPVPLPPPPHIASLMAWPSLDDLRMGEVDESPTPVEPFHLQDLPSRIGAAGVRMSILLPVEEEEAYFASSVAAHKAKQKEKEKEKRREEGRKVNTKSLGGKANSKENRSSVSSAPWVAQNNKAGKTTLGPSLPGKNPLRFSNRQATQNMPSIPELTVTDMHNTSYRHDDFPLAPARSAAVAAVTTTTTGTTPAVTRPPPPASMVITQRHANDGDLYFPATPFSLVMPTYRHGPIRITPPERLGHRRPPMAVLDETLDWTAFQMAILGGAGDLFSESIDYGRSSAEADEADQLVVWFHALGFAPERLVQNAADEEDGAADNRPWQRPNVHTRDAHSLNAPLLAPTSQLSAPRAAMPQVSMLPSTYGVSYHPADPSTAVPWYNNMSASGGGSSSSRCSGRDSGSSYASHNWHTHSANSSTSTSASTHTAYSRCFGSRFSGEGFPLQPQSQSQSQSQSQPQPQPQPRSQLPPGSAGGFLCTPTNALPQPALELPPAHIAEMPASRTPPPPPSRSSLFAAQPHRHHHHSHQQAQQSRTSLASFASYDSYDSLPPSPMADLVMTCGANGTEYLAPMGYNLGHDLGDFLKWGSENVSAMEADESS</sequence>
<feature type="compositionally biased region" description="Low complexity" evidence="1">
    <location>
        <begin position="1134"/>
        <end position="1161"/>
    </location>
</feature>
<proteinExistence type="predicted"/>
<feature type="compositionally biased region" description="Low complexity" evidence="1">
    <location>
        <begin position="1083"/>
        <end position="1097"/>
    </location>
</feature>
<feature type="region of interest" description="Disordered" evidence="1">
    <location>
        <begin position="1005"/>
        <end position="1030"/>
    </location>
</feature>
<feature type="region of interest" description="Disordered" evidence="1">
    <location>
        <begin position="540"/>
        <end position="579"/>
    </location>
</feature>
<feature type="compositionally biased region" description="Low complexity" evidence="1">
    <location>
        <begin position="650"/>
        <end position="666"/>
    </location>
</feature>
<organism evidence="2 3">
    <name type="scientific">Niveomyces insectorum RCEF 264</name>
    <dbReference type="NCBI Taxonomy" id="1081102"/>
    <lineage>
        <taxon>Eukaryota</taxon>
        <taxon>Fungi</taxon>
        <taxon>Dikarya</taxon>
        <taxon>Ascomycota</taxon>
        <taxon>Pezizomycotina</taxon>
        <taxon>Sordariomycetes</taxon>
        <taxon>Hypocreomycetidae</taxon>
        <taxon>Hypocreales</taxon>
        <taxon>Cordycipitaceae</taxon>
        <taxon>Niveomyces</taxon>
    </lineage>
</organism>
<feature type="compositionally biased region" description="Polar residues" evidence="1">
    <location>
        <begin position="562"/>
        <end position="576"/>
    </location>
</feature>
<feature type="compositionally biased region" description="Polar residues" evidence="1">
    <location>
        <begin position="468"/>
        <end position="488"/>
    </location>
</feature>
<feature type="compositionally biased region" description="Basic and acidic residues" evidence="1">
    <location>
        <begin position="771"/>
        <end position="784"/>
    </location>
</feature>
<reference evidence="2 3" key="1">
    <citation type="journal article" date="2016" name="Genome Biol. Evol.">
        <title>Divergent and convergent evolution of fungal pathogenicity.</title>
        <authorList>
            <person name="Shang Y."/>
            <person name="Xiao G."/>
            <person name="Zheng P."/>
            <person name="Cen K."/>
            <person name="Zhan S."/>
            <person name="Wang C."/>
        </authorList>
    </citation>
    <scope>NUCLEOTIDE SEQUENCE [LARGE SCALE GENOMIC DNA]</scope>
    <source>
        <strain evidence="2 3">RCEF 264</strain>
    </source>
</reference>
<dbReference type="OrthoDB" id="4870319at2759"/>
<dbReference type="EMBL" id="AZHD01000005">
    <property type="protein sequence ID" value="OAA63737.1"/>
    <property type="molecule type" value="Genomic_DNA"/>
</dbReference>
<comment type="caution">
    <text evidence="2">The sequence shown here is derived from an EMBL/GenBank/DDBJ whole genome shotgun (WGS) entry which is preliminary data.</text>
</comment>
<feature type="compositionally biased region" description="Polar residues" evidence="1">
    <location>
        <begin position="219"/>
        <end position="229"/>
    </location>
</feature>